<dbReference type="OrthoDB" id="409121at2759"/>
<comment type="caution">
    <text evidence="2">The sequence shown here is derived from an EMBL/GenBank/DDBJ whole genome shotgun (WGS) entry which is preliminary data.</text>
</comment>
<dbReference type="InterPro" id="IPR006674">
    <property type="entry name" value="HD_domain"/>
</dbReference>
<dbReference type="Pfam" id="PF01966">
    <property type="entry name" value="HD"/>
    <property type="match status" value="1"/>
</dbReference>
<dbReference type="NCBIfam" id="TIGR03401">
    <property type="entry name" value="cyanamide_fam"/>
    <property type="match status" value="1"/>
</dbReference>
<evidence type="ECO:0000313" key="3">
    <source>
        <dbReference type="Proteomes" id="UP000019487"/>
    </source>
</evidence>
<keyword evidence="3" id="KW-1185">Reference proteome</keyword>
<dbReference type="HOGENOM" id="CLU_079935_0_0_1"/>
<dbReference type="SUPFAM" id="SSF109604">
    <property type="entry name" value="HD-domain/PDEase-like"/>
    <property type="match status" value="1"/>
</dbReference>
<dbReference type="Gene3D" id="1.10.3210.10">
    <property type="entry name" value="Hypothetical protein af1432"/>
    <property type="match status" value="1"/>
</dbReference>
<dbReference type="EMBL" id="AYSA01000524">
    <property type="protein sequence ID" value="ESZ91248.1"/>
    <property type="molecule type" value="Genomic_DNA"/>
</dbReference>
<feature type="domain" description="HD" evidence="1">
    <location>
        <begin position="66"/>
        <end position="181"/>
    </location>
</feature>
<sequence>MTYERQRAIESYGWTPVPASLSLLIETSPSASTPAPPLPITSLPFPTSPLIARVQECARSTLPLETYHHSMRVYHYGVAILSHAFPSWTSIDASSKLLESYALTALLHDIGTVPKYLQETLMSFEFYGAFIADGVLRDVGVERDQRELVVEGIIRHQDLGEVGTQTRVGGLVQLATIFDNVGLNAQLVDEKTIENVVGVWPRLGWSKCFAHTIQQENGLKPWAHTTHLGVREFPEGVMENKLMEKWE</sequence>
<organism evidence="2 3">
    <name type="scientific">Sclerotinia borealis (strain F-4128)</name>
    <dbReference type="NCBI Taxonomy" id="1432307"/>
    <lineage>
        <taxon>Eukaryota</taxon>
        <taxon>Fungi</taxon>
        <taxon>Dikarya</taxon>
        <taxon>Ascomycota</taxon>
        <taxon>Pezizomycotina</taxon>
        <taxon>Leotiomycetes</taxon>
        <taxon>Helotiales</taxon>
        <taxon>Sclerotiniaceae</taxon>
        <taxon>Sclerotinia</taxon>
    </lineage>
</organism>
<dbReference type="STRING" id="1432307.W9C673"/>
<dbReference type="PANTHER" id="PTHR35569">
    <property type="entry name" value="CYANAMIDE HYDRATASE DDI2-RELATED"/>
    <property type="match status" value="1"/>
</dbReference>
<gene>
    <name evidence="2" type="ORF">SBOR_8370</name>
</gene>
<name>W9C673_SCLBF</name>
<dbReference type="Proteomes" id="UP000019487">
    <property type="component" value="Unassembled WGS sequence"/>
</dbReference>
<protein>
    <recommendedName>
        <fullName evidence="1">HD domain-containing protein</fullName>
    </recommendedName>
</protein>
<accession>W9C673</accession>
<dbReference type="AlphaFoldDB" id="W9C673"/>
<evidence type="ECO:0000313" key="2">
    <source>
        <dbReference type="EMBL" id="ESZ91248.1"/>
    </source>
</evidence>
<proteinExistence type="predicted"/>
<reference evidence="2 3" key="1">
    <citation type="journal article" date="2014" name="Genome Announc.">
        <title>Draft genome sequence of Sclerotinia borealis, a psychrophilic plant pathogenic fungus.</title>
        <authorList>
            <person name="Mardanov A.V."/>
            <person name="Beletsky A.V."/>
            <person name="Kadnikov V.V."/>
            <person name="Ignatov A.N."/>
            <person name="Ravin N.V."/>
        </authorList>
    </citation>
    <scope>NUCLEOTIDE SEQUENCE [LARGE SCALE GENOMIC DNA]</scope>
    <source>
        <strain evidence="3">F-4157</strain>
    </source>
</reference>
<dbReference type="InterPro" id="IPR017771">
    <property type="entry name" value="Cyanamide_hydratase_HD"/>
</dbReference>
<dbReference type="PROSITE" id="PS51831">
    <property type="entry name" value="HD"/>
    <property type="match status" value="1"/>
</dbReference>
<dbReference type="InterPro" id="IPR003607">
    <property type="entry name" value="HD/PDEase_dom"/>
</dbReference>
<dbReference type="PANTHER" id="PTHR35569:SF1">
    <property type="entry name" value="CYANAMIDE HYDRATASE DDI2-RELATED"/>
    <property type="match status" value="1"/>
</dbReference>
<dbReference type="CDD" id="cd00077">
    <property type="entry name" value="HDc"/>
    <property type="match status" value="1"/>
</dbReference>
<evidence type="ECO:0000259" key="1">
    <source>
        <dbReference type="PROSITE" id="PS51831"/>
    </source>
</evidence>